<accession>A0A520XGB4</accession>
<gene>
    <name evidence="1" type="ORF">EVJ48_01655</name>
</gene>
<evidence type="ECO:0000313" key="1">
    <source>
        <dbReference type="EMBL" id="RZV40223.1"/>
    </source>
</evidence>
<reference evidence="1 2" key="1">
    <citation type="submission" date="2019-01" db="EMBL/GenBank/DDBJ databases">
        <title>Insights into ecological role of a new deltaproteobacterial order Candidatus Sinidesulfobacterales (Sva0485) by metagenomics and metatranscriptomics.</title>
        <authorList>
            <person name="Tan S."/>
            <person name="Liu J."/>
            <person name="Fang Y."/>
            <person name="Hedlund B."/>
            <person name="Lian Z.-H."/>
            <person name="Huang L.-Y."/>
            <person name="Li J.-T."/>
            <person name="Huang L.-N."/>
            <person name="Li W.-J."/>
            <person name="Jiang H.-C."/>
            <person name="Dong H.-L."/>
            <person name="Shu W.-S."/>
        </authorList>
    </citation>
    <scope>NUCLEOTIDE SEQUENCE [LARGE SCALE GENOMIC DNA]</scope>
    <source>
        <strain evidence="1">AP4</strain>
    </source>
</reference>
<name>A0A520XGB4_9DELT</name>
<protein>
    <submittedName>
        <fullName evidence="1">Uncharacterized protein</fullName>
    </submittedName>
</protein>
<comment type="caution">
    <text evidence="1">The sequence shown here is derived from an EMBL/GenBank/DDBJ whole genome shotgun (WGS) entry which is preliminary data.</text>
</comment>
<sequence length="81" mass="9314">MEAIDIDKICIALLNKRVNRLKENIEYLNEDGSLDVYTHVEAILNDTKDSPTEKLQFFYDKLFGFYGRKKPAGIQGFKKAA</sequence>
<proteinExistence type="predicted"/>
<organism evidence="1 2">
    <name type="scientific">Candidatus Acidulodesulfobacterium acidiphilum</name>
    <dbReference type="NCBI Taxonomy" id="2597224"/>
    <lineage>
        <taxon>Bacteria</taxon>
        <taxon>Deltaproteobacteria</taxon>
        <taxon>Candidatus Acidulodesulfobacterales</taxon>
        <taxon>Candidatus Acidulodesulfobacterium</taxon>
    </lineage>
</organism>
<evidence type="ECO:0000313" key="2">
    <source>
        <dbReference type="Proteomes" id="UP000322454"/>
    </source>
</evidence>
<dbReference type="AlphaFoldDB" id="A0A520XGB4"/>
<dbReference type="EMBL" id="SHMQ01000002">
    <property type="protein sequence ID" value="RZV40223.1"/>
    <property type="molecule type" value="Genomic_DNA"/>
</dbReference>
<dbReference type="Proteomes" id="UP000322454">
    <property type="component" value="Unassembled WGS sequence"/>
</dbReference>